<dbReference type="AlphaFoldDB" id="D6TZG4"/>
<reference evidence="1 2" key="1">
    <citation type="journal article" date="2011" name="Stand. Genomic Sci.">
        <title>Non-contiguous finished genome sequence and contextual data of the filamentous soil bacterium Ktedonobacter racemifer type strain (SOSP1-21).</title>
        <authorList>
            <person name="Chang Y.J."/>
            <person name="Land M."/>
            <person name="Hauser L."/>
            <person name="Chertkov O."/>
            <person name="Del Rio T.G."/>
            <person name="Nolan M."/>
            <person name="Copeland A."/>
            <person name="Tice H."/>
            <person name="Cheng J.F."/>
            <person name="Lucas S."/>
            <person name="Han C."/>
            <person name="Goodwin L."/>
            <person name="Pitluck S."/>
            <person name="Ivanova N."/>
            <person name="Ovchinikova G."/>
            <person name="Pati A."/>
            <person name="Chen A."/>
            <person name="Palaniappan K."/>
            <person name="Mavromatis K."/>
            <person name="Liolios K."/>
            <person name="Brettin T."/>
            <person name="Fiebig A."/>
            <person name="Rohde M."/>
            <person name="Abt B."/>
            <person name="Goker M."/>
            <person name="Detter J.C."/>
            <person name="Woyke T."/>
            <person name="Bristow J."/>
            <person name="Eisen J.A."/>
            <person name="Markowitz V."/>
            <person name="Hugenholtz P."/>
            <person name="Kyrpides N.C."/>
            <person name="Klenk H.P."/>
            <person name="Lapidus A."/>
        </authorList>
    </citation>
    <scope>NUCLEOTIDE SEQUENCE [LARGE SCALE GENOMIC DNA]</scope>
    <source>
        <strain evidence="2">DSM 44963</strain>
    </source>
</reference>
<comment type="caution">
    <text evidence="1">The sequence shown here is derived from an EMBL/GenBank/DDBJ whole genome shotgun (WGS) entry which is preliminary data.</text>
</comment>
<evidence type="ECO:0000313" key="2">
    <source>
        <dbReference type="Proteomes" id="UP000004508"/>
    </source>
</evidence>
<proteinExistence type="predicted"/>
<dbReference type="InParanoid" id="D6TZG4"/>
<evidence type="ECO:0000313" key="1">
    <source>
        <dbReference type="EMBL" id="EFH81954.1"/>
    </source>
</evidence>
<accession>D6TZG4</accession>
<name>D6TZG4_KTERA</name>
<keyword evidence="2" id="KW-1185">Reference proteome</keyword>
<sequence length="47" mass="5185">MMTEIPILHSLDILKAPRPLSFPSHTGENLEMRAGLNPLHQVPTPLA</sequence>
<gene>
    <name evidence="1" type="ORF">Krac_2718</name>
</gene>
<protein>
    <submittedName>
        <fullName evidence="1">Uncharacterized protein</fullName>
    </submittedName>
</protein>
<dbReference type="Proteomes" id="UP000004508">
    <property type="component" value="Unassembled WGS sequence"/>
</dbReference>
<dbReference type="EMBL" id="ADVG01000004">
    <property type="protein sequence ID" value="EFH81954.1"/>
    <property type="molecule type" value="Genomic_DNA"/>
</dbReference>
<organism evidence="1 2">
    <name type="scientific">Ktedonobacter racemifer DSM 44963</name>
    <dbReference type="NCBI Taxonomy" id="485913"/>
    <lineage>
        <taxon>Bacteria</taxon>
        <taxon>Bacillati</taxon>
        <taxon>Chloroflexota</taxon>
        <taxon>Ktedonobacteria</taxon>
        <taxon>Ktedonobacterales</taxon>
        <taxon>Ktedonobacteraceae</taxon>
        <taxon>Ktedonobacter</taxon>
    </lineage>
</organism>